<dbReference type="InterPro" id="IPR045853">
    <property type="entry name" value="Pep_chain_release_fac_I_sf"/>
</dbReference>
<evidence type="ECO:0000256" key="6">
    <source>
        <dbReference type="SAM" id="Coils"/>
    </source>
</evidence>
<feature type="modified residue" description="N5-methylglutamine" evidence="4">
    <location>
        <position position="245"/>
    </location>
</feature>
<evidence type="ECO:0000259" key="7">
    <source>
        <dbReference type="PROSITE" id="PS00745"/>
    </source>
</evidence>
<dbReference type="Proteomes" id="UP000034531">
    <property type="component" value="Unassembled WGS sequence"/>
</dbReference>
<evidence type="ECO:0000256" key="5">
    <source>
        <dbReference type="NCBIfam" id="TIGR00020"/>
    </source>
</evidence>
<keyword evidence="6" id="KW-0175">Coiled coil</keyword>
<dbReference type="InterPro" id="IPR000352">
    <property type="entry name" value="Pep_chain_release_fac_I"/>
</dbReference>
<protein>
    <recommendedName>
        <fullName evidence="4 5">Peptide chain release factor 2</fullName>
        <shortName evidence="4">RF-2</shortName>
    </recommendedName>
</protein>
<name>A0A0G0TL64_9BACT</name>
<evidence type="ECO:0000256" key="1">
    <source>
        <dbReference type="ARBA" id="ARBA00010835"/>
    </source>
</evidence>
<keyword evidence="2 4" id="KW-0488">Methylation</keyword>
<dbReference type="AlphaFoldDB" id="A0A0G0TL64"/>
<dbReference type="InterPro" id="IPR005139">
    <property type="entry name" value="PCRF"/>
</dbReference>
<dbReference type="GO" id="GO:0016149">
    <property type="term" value="F:translation release factor activity, codon specific"/>
    <property type="evidence" value="ECO:0007669"/>
    <property type="project" value="UniProtKB-UniRule"/>
</dbReference>
<accession>A0A0G0TL64</accession>
<dbReference type="SMART" id="SM00937">
    <property type="entry name" value="PCRF"/>
    <property type="match status" value="1"/>
</dbReference>
<dbReference type="PANTHER" id="PTHR43116:SF3">
    <property type="entry name" value="CLASS I PEPTIDE CHAIN RELEASE FACTOR"/>
    <property type="match status" value="1"/>
</dbReference>
<evidence type="ECO:0000313" key="9">
    <source>
        <dbReference type="Proteomes" id="UP000034531"/>
    </source>
</evidence>
<feature type="coiled-coil region" evidence="6">
    <location>
        <begin position="49"/>
        <end position="110"/>
    </location>
</feature>
<dbReference type="HAMAP" id="MF_00094">
    <property type="entry name" value="Rel_fac_2"/>
    <property type="match status" value="1"/>
</dbReference>
<feature type="domain" description="Prokaryotic-type class I peptide chain release factors" evidence="7">
    <location>
        <begin position="238"/>
        <end position="254"/>
    </location>
</feature>
<evidence type="ECO:0000256" key="3">
    <source>
        <dbReference type="ARBA" id="ARBA00022917"/>
    </source>
</evidence>
<dbReference type="InterPro" id="IPR004374">
    <property type="entry name" value="PrfB"/>
</dbReference>
<dbReference type="EMBL" id="LBYI01000056">
    <property type="protein sequence ID" value="KKR47785.1"/>
    <property type="molecule type" value="Genomic_DNA"/>
</dbReference>
<dbReference type="Gene3D" id="3.30.160.20">
    <property type="match status" value="1"/>
</dbReference>
<comment type="PTM">
    <text evidence="4">Methylated by PrmC. Methylation increases the termination efficiency of RF2.</text>
</comment>
<organism evidence="8 9">
    <name type="scientific">Candidatus Curtissbacteria bacterium GW2011_GWA1_40_16</name>
    <dbReference type="NCBI Taxonomy" id="1618405"/>
    <lineage>
        <taxon>Bacteria</taxon>
        <taxon>Candidatus Curtissiibacteriota</taxon>
    </lineage>
</organism>
<evidence type="ECO:0000313" key="8">
    <source>
        <dbReference type="EMBL" id="KKR47785.1"/>
    </source>
</evidence>
<reference evidence="8 9" key="1">
    <citation type="journal article" date="2015" name="Nature">
        <title>rRNA introns, odd ribosomes, and small enigmatic genomes across a large radiation of phyla.</title>
        <authorList>
            <person name="Brown C.T."/>
            <person name="Hug L.A."/>
            <person name="Thomas B.C."/>
            <person name="Sharon I."/>
            <person name="Castelle C.J."/>
            <person name="Singh A."/>
            <person name="Wilkins M.J."/>
            <person name="Williams K.H."/>
            <person name="Banfield J.F."/>
        </authorList>
    </citation>
    <scope>NUCLEOTIDE SEQUENCE [LARGE SCALE GENOMIC DNA]</scope>
</reference>
<dbReference type="Gene3D" id="3.30.70.1660">
    <property type="match status" value="1"/>
</dbReference>
<dbReference type="Pfam" id="PF03462">
    <property type="entry name" value="PCRF"/>
    <property type="match status" value="1"/>
</dbReference>
<dbReference type="Gene3D" id="1.20.58.410">
    <property type="entry name" value="Release factor"/>
    <property type="match status" value="1"/>
</dbReference>
<dbReference type="SUPFAM" id="SSF75620">
    <property type="entry name" value="Release factor"/>
    <property type="match status" value="1"/>
</dbReference>
<evidence type="ECO:0000256" key="4">
    <source>
        <dbReference type="HAMAP-Rule" id="MF_00094"/>
    </source>
</evidence>
<dbReference type="PROSITE" id="PS00745">
    <property type="entry name" value="RF_PROK_I"/>
    <property type="match status" value="1"/>
</dbReference>
<dbReference type="NCBIfam" id="TIGR00020">
    <property type="entry name" value="prfB"/>
    <property type="match status" value="1"/>
</dbReference>
<comment type="similarity">
    <text evidence="1 4">Belongs to the prokaryotic/mitochondrial release factor family.</text>
</comment>
<evidence type="ECO:0000256" key="2">
    <source>
        <dbReference type="ARBA" id="ARBA00022481"/>
    </source>
</evidence>
<proteinExistence type="inferred from homology"/>
<dbReference type="PANTHER" id="PTHR43116">
    <property type="entry name" value="PEPTIDE CHAIN RELEASE FACTOR 2"/>
    <property type="match status" value="1"/>
</dbReference>
<comment type="subcellular location">
    <subcellularLocation>
        <location evidence="4">Cytoplasm</location>
    </subcellularLocation>
</comment>
<comment type="function">
    <text evidence="4">Peptide chain release factor 2 directs the termination of translation in response to the peptide chain termination codons UGA and UAA.</text>
</comment>
<dbReference type="GO" id="GO:0005737">
    <property type="term" value="C:cytoplasm"/>
    <property type="evidence" value="ECO:0007669"/>
    <property type="project" value="UniProtKB-SubCell"/>
</dbReference>
<keyword evidence="4" id="KW-0963">Cytoplasm</keyword>
<sequence>MDYQETIAELKKRYAIIADNFNKNGKEQELDVLKIKSHQANFWDDPASAKVTMQKIANLQSQIQSFESAQGEISDFEGMVLLAKSDPKIEKDLEKEAKNLTKKIEDLEITMFLSGPHDTSEAIISIHAGQGGTEAMDWVAMLARMYQKYFSSKKWNWTIIDEIPTEAGFKTVTMLVNTSYAYGMLKAEAGVHRLVRQSPFNAANLRQTSFALVEVMPEIEEMAEIEINPDDIEFEAFRSGGHGGQNVNKVSTAVRLKHKPTGIVVTCQTQRYQAQNRENALKLLKAKLWQKQQETQRQEKEKIRGTYVSPGWGNQIRSYVLHPYKMVKDLRTKFETSNATAVLDGDLDEFIKQEISLSKSQAV</sequence>
<keyword evidence="3 4" id="KW-0648">Protein biosynthesis</keyword>
<dbReference type="Pfam" id="PF00472">
    <property type="entry name" value="RF-1"/>
    <property type="match status" value="1"/>
</dbReference>
<gene>
    <name evidence="4" type="primary">prfB</name>
    <name evidence="8" type="ORF">UT84_C0056G0004</name>
</gene>
<comment type="caution">
    <text evidence="8">The sequence shown here is derived from an EMBL/GenBank/DDBJ whole genome shotgun (WGS) entry which is preliminary data.</text>
</comment>